<feature type="transmembrane region" description="Helical" evidence="1">
    <location>
        <begin position="315"/>
        <end position="335"/>
    </location>
</feature>
<feature type="transmembrane region" description="Helical" evidence="1">
    <location>
        <begin position="218"/>
        <end position="238"/>
    </location>
</feature>
<name>A0A5J6HRF4_STRAD</name>
<feature type="transmembrane region" description="Helical" evidence="1">
    <location>
        <begin position="188"/>
        <end position="212"/>
    </location>
</feature>
<keyword evidence="3" id="KW-1185">Reference proteome</keyword>
<organism evidence="2 3">
    <name type="scientific">Streptomyces alboniger</name>
    <dbReference type="NCBI Taxonomy" id="132473"/>
    <lineage>
        <taxon>Bacteria</taxon>
        <taxon>Bacillati</taxon>
        <taxon>Actinomycetota</taxon>
        <taxon>Actinomycetes</taxon>
        <taxon>Kitasatosporales</taxon>
        <taxon>Streptomycetaceae</taxon>
        <taxon>Streptomyces</taxon>
        <taxon>Streptomyces aurantiacus group</taxon>
    </lineage>
</organism>
<feature type="transmembrane region" description="Helical" evidence="1">
    <location>
        <begin position="95"/>
        <end position="113"/>
    </location>
</feature>
<sequence>MGRDAIGLLRDLDGTRSRDEVTRAWSARIGARKAAELLQHFTRLGLLETDGPAAAEKRLTRPNPVTIQLTLYRPHRLTRALAAVGTLAGSRITRLLYALLLVVGVCLAATHFPDMARSLLDPSPGMWWHILLAMIVVNVCHEFGHATAVAALGGHPRRMGVALLYYVCPAFFCDVSSSWRLPRRARSVVALAGVMVNAGVASLAALLAAADLAGPAEFWWRLVLANLFTVAINLIPFLRLDGYLLLLAFVDEPFVRPRAMADARSWLSQHLWRQSPQPRQFTRGWSIPYGLLAMVFPALLITFMLLVLAPLLFGFGWPGAAIWTLATLLALARLADGILRVARPGVSAVPDHAHRP</sequence>
<reference evidence="2 3" key="1">
    <citation type="submission" date="2017-09" db="EMBL/GenBank/DDBJ databases">
        <authorList>
            <person name="Lee N."/>
            <person name="Cho B.-K."/>
        </authorList>
    </citation>
    <scope>NUCLEOTIDE SEQUENCE [LARGE SCALE GENOMIC DNA]</scope>
    <source>
        <strain evidence="2 3">ATCC 12461</strain>
    </source>
</reference>
<gene>
    <name evidence="2" type="ORF">CP975_28835</name>
</gene>
<evidence type="ECO:0000256" key="1">
    <source>
        <dbReference type="SAM" id="Phobius"/>
    </source>
</evidence>
<keyword evidence="1" id="KW-0472">Membrane</keyword>
<proteinExistence type="predicted"/>
<dbReference type="EMBL" id="CP023695">
    <property type="protein sequence ID" value="QEV21023.1"/>
    <property type="molecule type" value="Genomic_DNA"/>
</dbReference>
<feature type="transmembrane region" description="Helical" evidence="1">
    <location>
        <begin position="289"/>
        <end position="309"/>
    </location>
</feature>
<dbReference type="AlphaFoldDB" id="A0A5J6HRF4"/>
<evidence type="ECO:0008006" key="4">
    <source>
        <dbReference type="Google" id="ProtNLM"/>
    </source>
</evidence>
<evidence type="ECO:0000313" key="2">
    <source>
        <dbReference type="EMBL" id="QEV21023.1"/>
    </source>
</evidence>
<keyword evidence="1" id="KW-1133">Transmembrane helix</keyword>
<keyword evidence="1" id="KW-0812">Transmembrane</keyword>
<feature type="transmembrane region" description="Helical" evidence="1">
    <location>
        <begin position="125"/>
        <end position="152"/>
    </location>
</feature>
<evidence type="ECO:0000313" key="3">
    <source>
        <dbReference type="Proteomes" id="UP000326553"/>
    </source>
</evidence>
<dbReference type="KEGG" id="salw:CP975_28835"/>
<accession>A0A5J6HRF4</accession>
<protein>
    <recommendedName>
        <fullName evidence="4">Peptide zinc metalloprotease protein</fullName>
    </recommendedName>
</protein>
<dbReference type="Proteomes" id="UP000326553">
    <property type="component" value="Chromosome"/>
</dbReference>